<evidence type="ECO:0000259" key="8">
    <source>
        <dbReference type="PROSITE" id="PS50903"/>
    </source>
</evidence>
<dbReference type="Gene3D" id="2.20.28.10">
    <property type="match status" value="1"/>
</dbReference>
<reference evidence="9 10" key="1">
    <citation type="journal article" date="2006" name="Genome Res.">
        <title>Skewed genomic variability in strains of the toxigenic bacterial pathogen, Clostridium perfringens.</title>
        <authorList>
            <person name="Myers G.S."/>
            <person name="Rasko D.A."/>
            <person name="Cheung J.K."/>
            <person name="Ravel J."/>
            <person name="Seshadri R."/>
            <person name="Deboy R.T."/>
            <person name="Ren Q."/>
            <person name="Varga J."/>
            <person name="Awad M.M."/>
            <person name="Brinkac L.M."/>
            <person name="Daugherty S.C."/>
            <person name="Haft D.H."/>
            <person name="Dodson R.J."/>
            <person name="Madupu R."/>
            <person name="Nelson W.C."/>
            <person name="Rosovitz M.J."/>
            <person name="Sullivan S.A."/>
            <person name="Khouri H."/>
            <person name="Dimitrov G.I."/>
            <person name="Watkins K.L."/>
            <person name="Mulligan S."/>
            <person name="Benton J."/>
            <person name="Radune D."/>
            <person name="Fisher D.J."/>
            <person name="Atkins H.S."/>
            <person name="Hiscox T."/>
            <person name="Jost B.H."/>
            <person name="Billington S.J."/>
            <person name="Songer J.G."/>
            <person name="McClane B.A."/>
            <person name="Titball R.W."/>
            <person name="Rood J.I."/>
            <person name="Melville S.B."/>
            <person name="Paulsen I.T."/>
        </authorList>
    </citation>
    <scope>NUCLEOTIDE SEQUENCE [LARGE SCALE GENOMIC DNA]</scope>
    <source>
        <strain evidence="10">ATCC 13124 / DSM 756 / JCM 1290 / NCIMB 6125 / NCTC 8237 / S 107 / Type A</strain>
    </source>
</reference>
<protein>
    <recommendedName>
        <fullName evidence="6">Rubredoxin</fullName>
    </recommendedName>
</protein>
<dbReference type="InterPro" id="IPR018527">
    <property type="entry name" value="Rubredoxin_Fe_BS"/>
</dbReference>
<feature type="binding site" evidence="7">
    <location>
        <position position="6"/>
    </location>
    <ligand>
        <name>Fe cation</name>
        <dbReference type="ChEBI" id="CHEBI:24875"/>
    </ligand>
</feature>
<dbReference type="Proteomes" id="UP000001823">
    <property type="component" value="Chromosome"/>
</dbReference>
<dbReference type="PIRSF" id="PIRSF000071">
    <property type="entry name" value="Rubredoxin"/>
    <property type="match status" value="1"/>
</dbReference>
<dbReference type="InterPro" id="IPR024935">
    <property type="entry name" value="Rubredoxin_dom"/>
</dbReference>
<evidence type="ECO:0000256" key="2">
    <source>
        <dbReference type="ARBA" id="ARBA00022448"/>
    </source>
</evidence>
<dbReference type="GO" id="GO:0016491">
    <property type="term" value="F:oxidoreductase activity"/>
    <property type="evidence" value="ECO:0007669"/>
    <property type="project" value="UniProtKB-KW"/>
</dbReference>
<gene>
    <name evidence="9" type="primary">rubR2</name>
    <name evidence="9" type="ordered locus">CPF_0782</name>
</gene>
<dbReference type="KEGG" id="cpf:CPF_0782"/>
<feature type="binding site" evidence="7">
    <location>
        <position position="39"/>
    </location>
    <ligand>
        <name>Fe cation</name>
        <dbReference type="ChEBI" id="CHEBI:24875"/>
    </ligand>
</feature>
<feature type="binding site" evidence="7">
    <location>
        <position position="9"/>
    </location>
    <ligand>
        <name>Fe cation</name>
        <dbReference type="ChEBI" id="CHEBI:24875"/>
    </ligand>
</feature>
<name>A0A0H2YQD2_CLOP1</name>
<dbReference type="GO" id="GO:0043448">
    <property type="term" value="P:alkane catabolic process"/>
    <property type="evidence" value="ECO:0007669"/>
    <property type="project" value="TreeGrafter"/>
</dbReference>
<dbReference type="HOGENOM" id="CLU_128747_3_3_9"/>
<feature type="domain" description="Rubredoxin-like" evidence="8">
    <location>
        <begin position="1"/>
        <end position="52"/>
    </location>
</feature>
<keyword evidence="4 6" id="KW-0249">Electron transport</keyword>
<dbReference type="eggNOG" id="COG1773">
    <property type="taxonomic scope" value="Bacteria"/>
</dbReference>
<comment type="similarity">
    <text evidence="1 6">Belongs to the rubredoxin family.</text>
</comment>
<evidence type="ECO:0000256" key="7">
    <source>
        <dbReference type="PIRSR" id="PIRSR000071-1"/>
    </source>
</evidence>
<keyword evidence="9" id="KW-0560">Oxidoreductase</keyword>
<keyword evidence="3 6" id="KW-0479">Metal-binding</keyword>
<dbReference type="GeneID" id="93002884"/>
<comment type="cofactor">
    <cofactor evidence="6 7">
        <name>Fe(3+)</name>
        <dbReference type="ChEBI" id="CHEBI:29034"/>
    </cofactor>
    <text evidence="6 7">Binds 1 Fe(3+) ion per subunit.</text>
</comment>
<organism evidence="9 10">
    <name type="scientific">Clostridium perfringens (strain ATCC 13124 / DSM 756 / JCM 1290 / NCIMB 6125 / NCTC 8237 / Type A)</name>
    <dbReference type="NCBI Taxonomy" id="195103"/>
    <lineage>
        <taxon>Bacteria</taxon>
        <taxon>Bacillati</taxon>
        <taxon>Bacillota</taxon>
        <taxon>Clostridia</taxon>
        <taxon>Eubacteriales</taxon>
        <taxon>Clostridiaceae</taxon>
        <taxon>Clostridium</taxon>
    </lineage>
</organism>
<dbReference type="SUPFAM" id="SSF57802">
    <property type="entry name" value="Rubredoxin-like"/>
    <property type="match status" value="1"/>
</dbReference>
<dbReference type="AlphaFoldDB" id="A0A0H2YQD2"/>
<keyword evidence="5 6" id="KW-0408">Iron</keyword>
<dbReference type="SMR" id="A0A0H2YQD2"/>
<dbReference type="PANTHER" id="PTHR47627:SF1">
    <property type="entry name" value="RUBREDOXIN-1-RELATED"/>
    <property type="match status" value="1"/>
</dbReference>
<dbReference type="PROSITE" id="PS00202">
    <property type="entry name" value="RUBREDOXIN"/>
    <property type="match status" value="1"/>
</dbReference>
<keyword evidence="2 6" id="KW-0813">Transport</keyword>
<evidence type="ECO:0000313" key="9">
    <source>
        <dbReference type="EMBL" id="ABG83099.1"/>
    </source>
</evidence>
<evidence type="ECO:0000256" key="4">
    <source>
        <dbReference type="ARBA" id="ARBA00022982"/>
    </source>
</evidence>
<dbReference type="PRINTS" id="PR00163">
    <property type="entry name" value="RUBREDOXIN"/>
</dbReference>
<keyword evidence="10" id="KW-1185">Reference proteome</keyword>
<dbReference type="PANTHER" id="PTHR47627">
    <property type="entry name" value="RUBREDOXIN"/>
    <property type="match status" value="1"/>
</dbReference>
<dbReference type="FunFam" id="2.20.28.10:FF:000001">
    <property type="entry name" value="Rubredoxin"/>
    <property type="match status" value="1"/>
</dbReference>
<feature type="binding site" evidence="7">
    <location>
        <position position="42"/>
    </location>
    <ligand>
        <name>Fe cation</name>
        <dbReference type="ChEBI" id="CHEBI:24875"/>
    </ligand>
</feature>
<dbReference type="GO" id="GO:0005506">
    <property type="term" value="F:iron ion binding"/>
    <property type="evidence" value="ECO:0007669"/>
    <property type="project" value="InterPro"/>
</dbReference>
<dbReference type="NCBIfam" id="NF045768">
    <property type="entry name" value="RubredRD"/>
    <property type="match status" value="1"/>
</dbReference>
<sequence length="53" mass="5875">MKKFICDVCGYIYDPAVGDPDNGVEPGTEFKDIPDDWVCPLCGVDKSQFSETE</sequence>
<dbReference type="GO" id="GO:0009055">
    <property type="term" value="F:electron transfer activity"/>
    <property type="evidence" value="ECO:0007669"/>
    <property type="project" value="InterPro"/>
</dbReference>
<dbReference type="Pfam" id="PF00301">
    <property type="entry name" value="Rubredoxin"/>
    <property type="match status" value="1"/>
</dbReference>
<accession>A0A0H2YQD2</accession>
<evidence type="ECO:0000256" key="1">
    <source>
        <dbReference type="ARBA" id="ARBA00005337"/>
    </source>
</evidence>
<evidence type="ECO:0000256" key="5">
    <source>
        <dbReference type="ARBA" id="ARBA00023004"/>
    </source>
</evidence>
<dbReference type="RefSeq" id="WP_003452884.1">
    <property type="nucleotide sequence ID" value="NC_008261.1"/>
</dbReference>
<dbReference type="PaxDb" id="195103-CPF_0782"/>
<dbReference type="STRING" id="195103.CPF_0782"/>
<evidence type="ECO:0000256" key="3">
    <source>
        <dbReference type="ARBA" id="ARBA00022723"/>
    </source>
</evidence>
<dbReference type="InterPro" id="IPR024922">
    <property type="entry name" value="Rubredoxin"/>
</dbReference>
<dbReference type="InterPro" id="IPR024934">
    <property type="entry name" value="Rubredoxin-like_dom"/>
</dbReference>
<evidence type="ECO:0000256" key="6">
    <source>
        <dbReference type="PIRNR" id="PIRNR000071"/>
    </source>
</evidence>
<dbReference type="EMBL" id="CP000246">
    <property type="protein sequence ID" value="ABG83099.1"/>
    <property type="molecule type" value="Genomic_DNA"/>
</dbReference>
<proteinExistence type="inferred from homology"/>
<dbReference type="InterPro" id="IPR050526">
    <property type="entry name" value="Rubredoxin_ET"/>
</dbReference>
<dbReference type="CDD" id="cd00730">
    <property type="entry name" value="rubredoxin"/>
    <property type="match status" value="1"/>
</dbReference>
<evidence type="ECO:0000313" key="10">
    <source>
        <dbReference type="Proteomes" id="UP000001823"/>
    </source>
</evidence>
<dbReference type="PROSITE" id="PS50903">
    <property type="entry name" value="RUBREDOXIN_LIKE"/>
    <property type="match status" value="1"/>
</dbReference>